<dbReference type="EMBL" id="MTYJ01000209">
    <property type="protein sequence ID" value="OWA50957.1"/>
    <property type="molecule type" value="Genomic_DNA"/>
</dbReference>
<dbReference type="PROSITE" id="PS00134">
    <property type="entry name" value="TRYPSIN_HIS"/>
    <property type="match status" value="1"/>
</dbReference>
<dbReference type="InterPro" id="IPR001254">
    <property type="entry name" value="Trypsin_dom"/>
</dbReference>
<keyword evidence="10" id="KW-1185">Reference proteome</keyword>
<sequence>MKTSLSVCMTLISAGIHVSLAVKSNEENPTVVMSFSRMLNINATIPRVAPWQVFGQQRQRWKRSTNASMNGAPEESVVVLNPRLRVSVSAHDYPFIVSLRKRGGQHFCAGSLLSDTHVLTAAHCVVPELTNGKRFRVINASDYEVGVGLHNRNGGNWRNWYAIKSIQPHEEYINPDNFKVLNDIALITLTKSVLAATKAGRIELPLNRNTNPQPGDRLLTIGWGKTTVLFDDLPEDLQGARLTVITDTECAKRLGKGRTMPTTNICTDNDGATTCSGDSGGPLFKVIGTKKFQLVGITSYGWKKCTQDKKASVFTRVSQYLPWILAAQANRSPRAHGRRHQ</sequence>
<dbReference type="GO" id="GO:0006508">
    <property type="term" value="P:proteolysis"/>
    <property type="evidence" value="ECO:0007669"/>
    <property type="project" value="UniProtKB-KW"/>
</dbReference>
<dbReference type="OrthoDB" id="10061449at2759"/>
<dbReference type="InterPro" id="IPR050430">
    <property type="entry name" value="Peptidase_S1"/>
</dbReference>
<dbReference type="CDD" id="cd00190">
    <property type="entry name" value="Tryp_SPc"/>
    <property type="match status" value="1"/>
</dbReference>
<dbReference type="PROSITE" id="PS00135">
    <property type="entry name" value="TRYPSIN_SER"/>
    <property type="match status" value="1"/>
</dbReference>
<evidence type="ECO:0000259" key="8">
    <source>
        <dbReference type="PROSITE" id="PS50240"/>
    </source>
</evidence>
<evidence type="ECO:0000256" key="4">
    <source>
        <dbReference type="ARBA" id="ARBA00022825"/>
    </source>
</evidence>
<reference evidence="10" key="1">
    <citation type="submission" date="2017-01" db="EMBL/GenBank/DDBJ databases">
        <title>Comparative genomics of anhydrobiosis in the tardigrade Hypsibius dujardini.</title>
        <authorList>
            <person name="Yoshida Y."/>
            <person name="Koutsovoulos G."/>
            <person name="Laetsch D."/>
            <person name="Stevens L."/>
            <person name="Kumar S."/>
            <person name="Horikawa D."/>
            <person name="Ishino K."/>
            <person name="Komine S."/>
            <person name="Tomita M."/>
            <person name="Blaxter M."/>
            <person name="Arakawa K."/>
        </authorList>
    </citation>
    <scope>NUCLEOTIDE SEQUENCE [LARGE SCALE GENOMIC DNA]</scope>
    <source>
        <strain evidence="10">Z151</strain>
    </source>
</reference>
<keyword evidence="3 6" id="KW-0378">Hydrolase</keyword>
<dbReference type="FunFam" id="2.40.10.10:FF:000036">
    <property type="entry name" value="Trypsin beta"/>
    <property type="match status" value="1"/>
</dbReference>
<dbReference type="PROSITE" id="PS50240">
    <property type="entry name" value="TRYPSIN_DOM"/>
    <property type="match status" value="1"/>
</dbReference>
<keyword evidence="4 6" id="KW-0720">Serine protease</keyword>
<dbReference type="AlphaFoldDB" id="A0A9X6NB15"/>
<dbReference type="InterPro" id="IPR009003">
    <property type="entry name" value="Peptidase_S1_PA"/>
</dbReference>
<evidence type="ECO:0000256" key="7">
    <source>
        <dbReference type="SAM" id="SignalP"/>
    </source>
</evidence>
<evidence type="ECO:0000256" key="2">
    <source>
        <dbReference type="ARBA" id="ARBA00022670"/>
    </source>
</evidence>
<evidence type="ECO:0000256" key="5">
    <source>
        <dbReference type="ARBA" id="ARBA00023157"/>
    </source>
</evidence>
<evidence type="ECO:0000256" key="3">
    <source>
        <dbReference type="ARBA" id="ARBA00022801"/>
    </source>
</evidence>
<comment type="similarity">
    <text evidence="1">Belongs to the peptidase S1 family.</text>
</comment>
<proteinExistence type="inferred from homology"/>
<dbReference type="Pfam" id="PF00089">
    <property type="entry name" value="Trypsin"/>
    <property type="match status" value="1"/>
</dbReference>
<dbReference type="InterPro" id="IPR018114">
    <property type="entry name" value="TRYPSIN_HIS"/>
</dbReference>
<dbReference type="InterPro" id="IPR033116">
    <property type="entry name" value="TRYPSIN_SER"/>
</dbReference>
<keyword evidence="2 6" id="KW-0645">Protease</keyword>
<dbReference type="InterPro" id="IPR043504">
    <property type="entry name" value="Peptidase_S1_PA_chymotrypsin"/>
</dbReference>
<evidence type="ECO:0000256" key="6">
    <source>
        <dbReference type="RuleBase" id="RU363034"/>
    </source>
</evidence>
<evidence type="ECO:0000256" key="1">
    <source>
        <dbReference type="ARBA" id="ARBA00007664"/>
    </source>
</evidence>
<feature type="domain" description="Peptidase S1" evidence="8">
    <location>
        <begin position="79"/>
        <end position="329"/>
    </location>
</feature>
<evidence type="ECO:0000313" key="10">
    <source>
        <dbReference type="Proteomes" id="UP000192578"/>
    </source>
</evidence>
<dbReference type="GO" id="GO:0004252">
    <property type="term" value="F:serine-type endopeptidase activity"/>
    <property type="evidence" value="ECO:0007669"/>
    <property type="project" value="InterPro"/>
</dbReference>
<keyword evidence="7" id="KW-0732">Signal</keyword>
<dbReference type="InterPro" id="IPR001314">
    <property type="entry name" value="Peptidase_S1A"/>
</dbReference>
<feature type="chain" id="PRO_5040871613" evidence="7">
    <location>
        <begin position="22"/>
        <end position="341"/>
    </location>
</feature>
<feature type="signal peptide" evidence="7">
    <location>
        <begin position="1"/>
        <end position="21"/>
    </location>
</feature>
<comment type="caution">
    <text evidence="9">The sequence shown here is derived from an EMBL/GenBank/DDBJ whole genome shotgun (WGS) entry which is preliminary data.</text>
</comment>
<dbReference type="PRINTS" id="PR00722">
    <property type="entry name" value="CHYMOTRYPSIN"/>
</dbReference>
<dbReference type="Proteomes" id="UP000192578">
    <property type="component" value="Unassembled WGS sequence"/>
</dbReference>
<dbReference type="SUPFAM" id="SSF50494">
    <property type="entry name" value="Trypsin-like serine proteases"/>
    <property type="match status" value="1"/>
</dbReference>
<organism evidence="9 10">
    <name type="scientific">Hypsibius exemplaris</name>
    <name type="common">Freshwater tardigrade</name>
    <dbReference type="NCBI Taxonomy" id="2072580"/>
    <lineage>
        <taxon>Eukaryota</taxon>
        <taxon>Metazoa</taxon>
        <taxon>Ecdysozoa</taxon>
        <taxon>Tardigrada</taxon>
        <taxon>Eutardigrada</taxon>
        <taxon>Parachela</taxon>
        <taxon>Hypsibioidea</taxon>
        <taxon>Hypsibiidae</taxon>
        <taxon>Hypsibius</taxon>
    </lineage>
</organism>
<accession>A0A9X6NB15</accession>
<gene>
    <name evidence="9" type="ORF">BV898_15458</name>
</gene>
<dbReference type="SMART" id="SM00020">
    <property type="entry name" value="Tryp_SPc"/>
    <property type="match status" value="1"/>
</dbReference>
<dbReference type="PANTHER" id="PTHR24276">
    <property type="entry name" value="POLYSERASE-RELATED"/>
    <property type="match status" value="1"/>
</dbReference>
<protein>
    <submittedName>
        <fullName evidence="9">Chymotrypsinogen B</fullName>
    </submittedName>
</protein>
<evidence type="ECO:0000313" key="9">
    <source>
        <dbReference type="EMBL" id="OWA50957.1"/>
    </source>
</evidence>
<dbReference type="Gene3D" id="2.40.10.10">
    <property type="entry name" value="Trypsin-like serine proteases"/>
    <property type="match status" value="1"/>
</dbReference>
<keyword evidence="5" id="KW-1015">Disulfide bond</keyword>
<dbReference type="PANTHER" id="PTHR24276:SF98">
    <property type="entry name" value="FI18310P1-RELATED"/>
    <property type="match status" value="1"/>
</dbReference>
<name>A0A9X6NB15_HYPEX</name>